<dbReference type="PROSITE" id="PS50110">
    <property type="entry name" value="RESPONSE_REGULATORY"/>
    <property type="match status" value="1"/>
</dbReference>
<organism evidence="14 15">
    <name type="scientific">Geoalkalibacter halelectricus</name>
    <dbReference type="NCBI Taxonomy" id="2847045"/>
    <lineage>
        <taxon>Bacteria</taxon>
        <taxon>Pseudomonadati</taxon>
        <taxon>Thermodesulfobacteriota</taxon>
        <taxon>Desulfuromonadia</taxon>
        <taxon>Desulfuromonadales</taxon>
        <taxon>Geoalkalibacteraceae</taxon>
        <taxon>Geoalkalibacter</taxon>
    </lineage>
</organism>
<dbReference type="CDD" id="cd17546">
    <property type="entry name" value="REC_hyHK_CKI1_RcsC-like"/>
    <property type="match status" value="1"/>
</dbReference>
<dbReference type="CDD" id="cd00130">
    <property type="entry name" value="PAS"/>
    <property type="match status" value="2"/>
</dbReference>
<dbReference type="InterPro" id="IPR001789">
    <property type="entry name" value="Sig_transdc_resp-reg_receiver"/>
</dbReference>
<dbReference type="SUPFAM" id="SSF52738">
    <property type="entry name" value="Methylesterase CheB, C-terminal domain"/>
    <property type="match status" value="1"/>
</dbReference>
<keyword evidence="4" id="KW-0902">Two-component regulatory system</keyword>
<dbReference type="InterPro" id="IPR013767">
    <property type="entry name" value="PAS_fold"/>
</dbReference>
<dbReference type="InterPro" id="IPR036097">
    <property type="entry name" value="HisK_dim/P_sf"/>
</dbReference>
<dbReference type="SUPFAM" id="SSF47757">
    <property type="entry name" value="Chemotaxis receptor methyltransferase CheR, N-terminal domain"/>
    <property type="match status" value="1"/>
</dbReference>
<dbReference type="InterPro" id="IPR000780">
    <property type="entry name" value="CheR_MeTrfase"/>
</dbReference>
<dbReference type="InterPro" id="IPR013656">
    <property type="entry name" value="PAS_4"/>
</dbReference>
<dbReference type="InterPro" id="IPR005467">
    <property type="entry name" value="His_kinase_dom"/>
</dbReference>
<dbReference type="SMART" id="SM00388">
    <property type="entry name" value="HisKA"/>
    <property type="match status" value="1"/>
</dbReference>
<dbReference type="PROSITE" id="PS50112">
    <property type="entry name" value="PAS"/>
    <property type="match status" value="1"/>
</dbReference>
<dbReference type="SMART" id="SM00387">
    <property type="entry name" value="HATPase_c"/>
    <property type="match status" value="1"/>
</dbReference>
<dbReference type="Gene3D" id="3.40.50.180">
    <property type="entry name" value="Methylesterase CheB, C-terminal domain"/>
    <property type="match status" value="1"/>
</dbReference>
<keyword evidence="3 6" id="KW-0597">Phosphoprotein</keyword>
<protein>
    <recommendedName>
        <fullName evidence="2">histidine kinase</fullName>
        <ecNumber evidence="2">2.7.13.3</ecNumber>
    </recommendedName>
</protein>
<dbReference type="InterPro" id="IPR003661">
    <property type="entry name" value="HisK_dim/P_dom"/>
</dbReference>
<dbReference type="Pfam" id="PF03705">
    <property type="entry name" value="CheR_N"/>
    <property type="match status" value="1"/>
</dbReference>
<dbReference type="PROSITE" id="PS50109">
    <property type="entry name" value="HIS_KIN"/>
    <property type="match status" value="1"/>
</dbReference>
<dbReference type="InterPro" id="IPR035965">
    <property type="entry name" value="PAS-like_dom_sf"/>
</dbReference>
<dbReference type="Pfam" id="PF00072">
    <property type="entry name" value="Response_reg"/>
    <property type="match status" value="1"/>
</dbReference>
<keyword evidence="14" id="KW-0067">ATP-binding</keyword>
<dbReference type="PRINTS" id="PR00996">
    <property type="entry name" value="CHERMTFRASE"/>
</dbReference>
<keyword evidence="7" id="KW-0175">Coiled coil</keyword>
<dbReference type="Pfam" id="PF00512">
    <property type="entry name" value="HisKA"/>
    <property type="match status" value="1"/>
</dbReference>
<keyword evidence="15" id="KW-1185">Reference proteome</keyword>
<feature type="domain" description="PAC" evidence="11">
    <location>
        <begin position="931"/>
        <end position="983"/>
    </location>
</feature>
<dbReference type="SUPFAM" id="SSF55785">
    <property type="entry name" value="PYP-like sensor domain (PAS domain)"/>
    <property type="match status" value="3"/>
</dbReference>
<evidence type="ECO:0000259" key="9">
    <source>
        <dbReference type="PROSITE" id="PS50110"/>
    </source>
</evidence>
<keyword evidence="14" id="KW-0547">Nucleotide-binding</keyword>
<dbReference type="Gene3D" id="3.30.565.10">
    <property type="entry name" value="Histidine kinase-like ATPase, C-terminal domain"/>
    <property type="match status" value="1"/>
</dbReference>
<evidence type="ECO:0000256" key="3">
    <source>
        <dbReference type="ARBA" id="ARBA00022553"/>
    </source>
</evidence>
<dbReference type="EC" id="2.7.13.3" evidence="2"/>
<dbReference type="Proteomes" id="UP001060414">
    <property type="component" value="Chromosome"/>
</dbReference>
<dbReference type="InterPro" id="IPR000700">
    <property type="entry name" value="PAS-assoc_C"/>
</dbReference>
<feature type="domain" description="PAS" evidence="10">
    <location>
        <begin position="984"/>
        <end position="1029"/>
    </location>
</feature>
<dbReference type="EMBL" id="CP092109">
    <property type="protein sequence ID" value="UWZ80381.1"/>
    <property type="molecule type" value="Genomic_DNA"/>
</dbReference>
<name>A0ABY5ZNS4_9BACT</name>
<dbReference type="Gene3D" id="3.40.50.2300">
    <property type="match status" value="1"/>
</dbReference>
<reference evidence="14" key="1">
    <citation type="journal article" date="2022" name="Environ. Microbiol.">
        <title>Geoalkalibacter halelectricus SAP #1 sp. nov. possessing extracellular electron transfer and mineral#reducing capabilities from a haloalkaline environment.</title>
        <authorList>
            <person name="Yadav S."/>
            <person name="Singh R."/>
            <person name="Sundharam S.S."/>
            <person name="Chaudhary S."/>
            <person name="Krishnamurthi S."/>
            <person name="Patil S.A."/>
        </authorList>
    </citation>
    <scope>NUCLEOTIDE SEQUENCE</scope>
    <source>
        <strain evidence="14">SAP-1</strain>
    </source>
</reference>
<dbReference type="InterPro" id="IPR022641">
    <property type="entry name" value="CheR_N"/>
</dbReference>
<dbReference type="Pfam" id="PF01339">
    <property type="entry name" value="CheB_methylest"/>
    <property type="match status" value="1"/>
</dbReference>
<dbReference type="CDD" id="cd16434">
    <property type="entry name" value="CheB-CheR_fusion"/>
    <property type="match status" value="1"/>
</dbReference>
<comment type="catalytic activity">
    <reaction evidence="1">
        <text>ATP + protein L-histidine = ADP + protein N-phospho-L-histidine.</text>
        <dbReference type="EC" id="2.7.13.3"/>
    </reaction>
</comment>
<evidence type="ECO:0000256" key="6">
    <source>
        <dbReference type="PROSITE-ProRule" id="PRU00169"/>
    </source>
</evidence>
<dbReference type="PROSITE" id="PS50123">
    <property type="entry name" value="CHER"/>
    <property type="match status" value="1"/>
</dbReference>
<dbReference type="InterPro" id="IPR000673">
    <property type="entry name" value="Sig_transdc_resp-reg_Me-estase"/>
</dbReference>
<dbReference type="SUPFAM" id="SSF52172">
    <property type="entry name" value="CheY-like"/>
    <property type="match status" value="1"/>
</dbReference>
<feature type="domain" description="CheR-type methyltransferase" evidence="13">
    <location>
        <begin position="203"/>
        <end position="453"/>
    </location>
</feature>
<gene>
    <name evidence="14" type="ORF">L9S41_03000</name>
</gene>
<dbReference type="SMART" id="SM00138">
    <property type="entry name" value="MeTrc"/>
    <property type="match status" value="1"/>
</dbReference>
<feature type="coiled-coil region" evidence="7">
    <location>
        <begin position="633"/>
        <end position="720"/>
    </location>
</feature>
<dbReference type="Pfam" id="PF08448">
    <property type="entry name" value="PAS_4"/>
    <property type="match status" value="1"/>
</dbReference>
<feature type="coiled-coil region" evidence="7">
    <location>
        <begin position="1100"/>
        <end position="1127"/>
    </location>
</feature>
<proteinExistence type="predicted"/>
<dbReference type="Gene3D" id="1.10.287.130">
    <property type="match status" value="1"/>
</dbReference>
<dbReference type="PANTHER" id="PTHR45339:SF1">
    <property type="entry name" value="HYBRID SIGNAL TRANSDUCTION HISTIDINE KINASE J"/>
    <property type="match status" value="1"/>
</dbReference>
<evidence type="ECO:0000259" key="12">
    <source>
        <dbReference type="PROSITE" id="PS50122"/>
    </source>
</evidence>
<dbReference type="Pfam" id="PF02518">
    <property type="entry name" value="HATPase_c"/>
    <property type="match status" value="1"/>
</dbReference>
<dbReference type="InterPro" id="IPR029063">
    <property type="entry name" value="SAM-dependent_MTases_sf"/>
</dbReference>
<evidence type="ECO:0000256" key="1">
    <source>
        <dbReference type="ARBA" id="ARBA00000085"/>
    </source>
</evidence>
<dbReference type="Pfam" id="PF13596">
    <property type="entry name" value="PAS_10"/>
    <property type="match status" value="1"/>
</dbReference>
<feature type="domain" description="PAC" evidence="11">
    <location>
        <begin position="783"/>
        <end position="833"/>
    </location>
</feature>
<feature type="domain" description="Response regulatory" evidence="9">
    <location>
        <begin position="1381"/>
        <end position="1499"/>
    </location>
</feature>
<evidence type="ECO:0000259" key="11">
    <source>
        <dbReference type="PROSITE" id="PS50113"/>
    </source>
</evidence>
<dbReference type="CDD" id="cd16922">
    <property type="entry name" value="HATPase_EvgS-ArcB-TorS-like"/>
    <property type="match status" value="1"/>
</dbReference>
<dbReference type="PANTHER" id="PTHR45339">
    <property type="entry name" value="HYBRID SIGNAL TRANSDUCTION HISTIDINE KINASE J"/>
    <property type="match status" value="1"/>
</dbReference>
<comment type="caution">
    <text evidence="5">Lacks conserved residue(s) required for the propagation of feature annotation.</text>
</comment>
<dbReference type="GO" id="GO:0005524">
    <property type="term" value="F:ATP binding"/>
    <property type="evidence" value="ECO:0007669"/>
    <property type="project" value="UniProtKB-KW"/>
</dbReference>
<accession>A0ABY5ZNS4</accession>
<dbReference type="RefSeq" id="WP_260748738.1">
    <property type="nucleotide sequence ID" value="NZ_CP092109.1"/>
</dbReference>
<dbReference type="InterPro" id="IPR003594">
    <property type="entry name" value="HATPase_dom"/>
</dbReference>
<dbReference type="SUPFAM" id="SSF53335">
    <property type="entry name" value="S-adenosyl-L-methionine-dependent methyltransferases"/>
    <property type="match status" value="1"/>
</dbReference>
<evidence type="ECO:0000256" key="7">
    <source>
        <dbReference type="SAM" id="Coils"/>
    </source>
</evidence>
<feature type="domain" description="Histidine kinase" evidence="8">
    <location>
        <begin position="1127"/>
        <end position="1351"/>
    </location>
</feature>
<feature type="domain" description="CheB-type methylesterase" evidence="12">
    <location>
        <begin position="8"/>
        <end position="157"/>
    </location>
</feature>
<dbReference type="InterPro" id="IPR036890">
    <property type="entry name" value="HATPase_C_sf"/>
</dbReference>
<dbReference type="InterPro" id="IPR035909">
    <property type="entry name" value="CheB_C"/>
</dbReference>
<evidence type="ECO:0000259" key="13">
    <source>
        <dbReference type="PROSITE" id="PS50123"/>
    </source>
</evidence>
<evidence type="ECO:0000256" key="5">
    <source>
        <dbReference type="PROSITE-ProRule" id="PRU00050"/>
    </source>
</evidence>
<evidence type="ECO:0000256" key="4">
    <source>
        <dbReference type="ARBA" id="ARBA00023012"/>
    </source>
</evidence>
<dbReference type="SUPFAM" id="SSF55874">
    <property type="entry name" value="ATPase domain of HSP90 chaperone/DNA topoisomerase II/histidine kinase"/>
    <property type="match status" value="1"/>
</dbReference>
<dbReference type="Gene3D" id="3.30.450.20">
    <property type="entry name" value="PAS domain"/>
    <property type="match status" value="3"/>
</dbReference>
<dbReference type="SUPFAM" id="SSF47384">
    <property type="entry name" value="Homodimeric domain of signal transducing histidine kinase"/>
    <property type="match status" value="1"/>
</dbReference>
<dbReference type="Gene3D" id="3.40.50.150">
    <property type="entry name" value="Vaccinia Virus protein VP39"/>
    <property type="match status" value="1"/>
</dbReference>
<evidence type="ECO:0000313" key="14">
    <source>
        <dbReference type="EMBL" id="UWZ80381.1"/>
    </source>
</evidence>
<dbReference type="NCBIfam" id="TIGR00229">
    <property type="entry name" value="sensory_box"/>
    <property type="match status" value="3"/>
</dbReference>
<dbReference type="CDD" id="cd00082">
    <property type="entry name" value="HisKA"/>
    <property type="match status" value="1"/>
</dbReference>
<dbReference type="InterPro" id="IPR022642">
    <property type="entry name" value="CheR_C"/>
</dbReference>
<dbReference type="SMART" id="SM00091">
    <property type="entry name" value="PAS"/>
    <property type="match status" value="3"/>
</dbReference>
<feature type="coiled-coil region" evidence="7">
    <location>
        <begin position="823"/>
        <end position="855"/>
    </location>
</feature>
<evidence type="ECO:0000259" key="10">
    <source>
        <dbReference type="PROSITE" id="PS50112"/>
    </source>
</evidence>
<dbReference type="InterPro" id="IPR000014">
    <property type="entry name" value="PAS"/>
</dbReference>
<dbReference type="Pfam" id="PF01739">
    <property type="entry name" value="CheR"/>
    <property type="match status" value="1"/>
</dbReference>
<dbReference type="CDD" id="cd02440">
    <property type="entry name" value="AdoMet_MTases"/>
    <property type="match status" value="1"/>
</dbReference>
<evidence type="ECO:0000313" key="15">
    <source>
        <dbReference type="Proteomes" id="UP001060414"/>
    </source>
</evidence>
<dbReference type="PROSITE" id="PS50113">
    <property type="entry name" value="PAC"/>
    <property type="match status" value="2"/>
</dbReference>
<dbReference type="InterPro" id="IPR011006">
    <property type="entry name" value="CheY-like_superfamily"/>
</dbReference>
<feature type="modified residue" description="4-aspartylphosphate" evidence="6">
    <location>
        <position position="1430"/>
    </location>
</feature>
<dbReference type="Pfam" id="PF00989">
    <property type="entry name" value="PAS"/>
    <property type="match status" value="1"/>
</dbReference>
<sequence length="1506" mass="166330">MTTGRSENLPSPPIVAVGVSPRHLDPLKTFLANLPAHTGMAVVILCPPPEGGSRGLAAALGRCTALKVRTARPGQALKPDAVYLLPAASLLRVENGRLHLDPLPDDSMPPAPIGHFLRSLAEQQGDQAAAVILAGTSGDGTLGLRALKAQGGLVLAQAGVDQSHRELADWVLQPADLAGKLAQIAPFLGASSQGDKPTTSDGRNLRAILELLHQRHGHDFACYKNKTLLRRIRRRLVIRGKRTLSDYLKLLRTSEEEIDALFHDLLIGVTRFFRDEQALALVRKTVVPALISAHADEGPLRAWVAGCSTGEEAYSLAILFCEALKQADSNLDIQIFATDLDPEAIAVARAGFYPSGIARDISAARLEAYFERVEDGYRVKEDLREKILFAHHNLLKDPPFSQLDLISCRNLLIYLEPSVQKKLLVSFHQVLRPGGHLLLGASEHLGEAAQYFRVVDKKWRLYQRGPGQPPRAQRLTLPPFGTTIGPPPHPPTARASQVSLGAVAEKKLLRDYAPAAVVVNRDLDVVHFPSDAGDFLVPPIGAAQFNLIRMAREELQPVLRSITFKAFKEKRKTVYQDVRLHLGGRTRLLNVIADPFGAGFSDDLLLVVIQETTESPLAPEAASAEADPALPVAHDKEHLIQYLEEELKNKTEQLASAVREYETSHEELMSINEELHSANEELETSREELQALNEELITVNAEVQNKNEELARTSSDLSNLIKSAQIATIFLDKDGRVRRFTPAAAEIFNLIDSDLGRPFHHIAGKLDTDPILAGARTVLKKLNEHEQEMCTADGRCYLLRIFPYRSLQDVIEGVVISFIDITLRKQAEEEREQQRQVAEERAREAEEARSVLQAILDHIPLGLGVADQDGNLHMLSRNGLDMCGLSLDQVRASTMREYSQLWGMHHLDGVQPARPEELPLVRAIRKGEVTSGSEWLLQCGLGEPLVVAVHAAPIRDKGGDISGAVVAWSDITEARKQKLALEESERRLKVVVDNLPAMVFAADERGQIVFWNRECERVTGFLAEEVVGNPMAPERLFADADNRRRWLQDICSAEGGTGSVELAIKCKNGARKTILWSNGACTCIIPGWNIWGSGIDISERKETEKALNEARQAAENASRAKSDFLANVSHEVRTPLTIIKSAQELLAETPLTPYQEQFLDMAQSSAETLLRLIEDLLDFSRIEARRMVLEELPFDLVDTLETTLAGFAMEAAKKKLPIHFKVEPSVPRHIIGDSLRLRQVVTNLLSNAVKFTQTGRIDLSICLKKDEKIAPGSAMLLFSVRDSGIGIPAEKQSLLFQSFSQIDGSATRRYGGTGLGLAICQRIVCQMGGEIWVESEEGRGSEFFFSIPARPFLEPELVPVPKTRRAPPTETYAKPLNRTARILVAEDEAMIRHLVATVLKRKGWEVVTATDGAEAMERLENDSFDLVLMDIQMPQLDGMQVTRILRQKEVEIGRRTPVIALTAHAGEDDRRRFLRAGMDGRITKPIQIGEFLQTIEKTLGDTPNAS</sequence>
<evidence type="ECO:0000256" key="2">
    <source>
        <dbReference type="ARBA" id="ARBA00012438"/>
    </source>
</evidence>
<evidence type="ECO:0000259" key="8">
    <source>
        <dbReference type="PROSITE" id="PS50109"/>
    </source>
</evidence>
<dbReference type="PROSITE" id="PS50122">
    <property type="entry name" value="CHEB"/>
    <property type="match status" value="1"/>
</dbReference>
<dbReference type="SMART" id="SM00448">
    <property type="entry name" value="REC"/>
    <property type="match status" value="1"/>
</dbReference>